<keyword evidence="3" id="KW-1185">Reference proteome</keyword>
<comment type="caution">
    <text evidence="2">The sequence shown here is derived from an EMBL/GenBank/DDBJ whole genome shotgun (WGS) entry which is preliminary data.</text>
</comment>
<name>A0A7K0J8T9_9ACTN</name>
<reference evidence="2 3" key="1">
    <citation type="submission" date="2019-08" db="EMBL/GenBank/DDBJ databases">
        <title>In-depth cultivation of the pig gut microbiome towards novel bacterial diversity and tailored functional studies.</title>
        <authorList>
            <person name="Wylensek D."/>
            <person name="Hitch T.C.A."/>
            <person name="Clavel T."/>
        </authorList>
    </citation>
    <scope>NUCLEOTIDE SEQUENCE [LARGE SCALE GENOMIC DNA]</scope>
    <source>
        <strain evidence="2 3">WCA-380-WT-3A</strain>
    </source>
</reference>
<proteinExistence type="predicted"/>
<evidence type="ECO:0000313" key="3">
    <source>
        <dbReference type="Proteomes" id="UP000466104"/>
    </source>
</evidence>
<dbReference type="EMBL" id="VUMG01000003">
    <property type="protein sequence ID" value="MSS46382.1"/>
    <property type="molecule type" value="Genomic_DNA"/>
</dbReference>
<evidence type="ECO:0000259" key="1">
    <source>
        <dbReference type="Pfam" id="PF12647"/>
    </source>
</evidence>
<dbReference type="RefSeq" id="WP_154564322.1">
    <property type="nucleotide sequence ID" value="NZ_VUMG01000003.1"/>
</dbReference>
<accession>A0A7K0J8T9</accession>
<feature type="domain" description="RNHCP" evidence="1">
    <location>
        <begin position="11"/>
        <end position="90"/>
    </location>
</feature>
<sequence>METPKFQRCHEDFVCDHCGWQVRGNGYTDHCPHCLWSLHVDNSPGDRANPCRGPLEPVQVEFGQPTKVYYTCRTCGAQRKVRAADNDSFDAMLDIAKNATAMFFSR</sequence>
<organism evidence="2 3">
    <name type="scientific">Cutibacterium porci</name>
    <dbReference type="NCBI Taxonomy" id="2605781"/>
    <lineage>
        <taxon>Bacteria</taxon>
        <taxon>Bacillati</taxon>
        <taxon>Actinomycetota</taxon>
        <taxon>Actinomycetes</taxon>
        <taxon>Propionibacteriales</taxon>
        <taxon>Propionibacteriaceae</taxon>
        <taxon>Cutibacterium</taxon>
    </lineage>
</organism>
<dbReference type="AlphaFoldDB" id="A0A7K0J8T9"/>
<protein>
    <submittedName>
        <fullName evidence="2">RNHCP domain-containing protein</fullName>
    </submittedName>
</protein>
<dbReference type="Proteomes" id="UP000466104">
    <property type="component" value="Unassembled WGS sequence"/>
</dbReference>
<dbReference type="InterPro" id="IPR024439">
    <property type="entry name" value="RNHCP"/>
</dbReference>
<dbReference type="Pfam" id="PF12647">
    <property type="entry name" value="RNHCP"/>
    <property type="match status" value="1"/>
</dbReference>
<evidence type="ECO:0000313" key="2">
    <source>
        <dbReference type="EMBL" id="MSS46382.1"/>
    </source>
</evidence>
<gene>
    <name evidence="2" type="ORF">FYJ43_10220</name>
</gene>